<dbReference type="PATRIC" id="fig|129848.4.peg.38"/>
<dbReference type="GO" id="GO:0051539">
    <property type="term" value="F:4 iron, 4 sulfur cluster binding"/>
    <property type="evidence" value="ECO:0007669"/>
    <property type="project" value="UniProtKB-KW"/>
</dbReference>
<dbReference type="Proteomes" id="UP000094707">
    <property type="component" value="Chromosome I"/>
</dbReference>
<dbReference type="AlphaFoldDB" id="A0A1D3KZ15"/>
<dbReference type="PANTHER" id="PTHR24960">
    <property type="entry name" value="PHOTOSYSTEM I IRON-SULFUR CENTER-RELATED"/>
    <property type="match status" value="1"/>
</dbReference>
<dbReference type="SUPFAM" id="SSF54862">
    <property type="entry name" value="4Fe-4S ferredoxins"/>
    <property type="match status" value="1"/>
</dbReference>
<dbReference type="InterPro" id="IPR017900">
    <property type="entry name" value="4Fe4S_Fe_S_CS"/>
</dbReference>
<evidence type="ECO:0000313" key="6">
    <source>
        <dbReference type="EMBL" id="SCG84624.1"/>
    </source>
</evidence>
<evidence type="ECO:0000256" key="1">
    <source>
        <dbReference type="ARBA" id="ARBA00022485"/>
    </source>
</evidence>
<gene>
    <name evidence="6" type="primary">vhuB</name>
    <name evidence="6" type="ORF">MCBB_0035</name>
</gene>
<reference evidence="6 7" key="1">
    <citation type="submission" date="2016-08" db="EMBL/GenBank/DDBJ databases">
        <authorList>
            <person name="Seilhamer J.J."/>
        </authorList>
    </citation>
    <scope>NUCLEOTIDE SEQUENCE [LARGE SCALE GENOMIC DNA]</scope>
    <source>
        <strain evidence="6">Buetzberg</strain>
    </source>
</reference>
<keyword evidence="4" id="KW-0411">Iron-sulfur</keyword>
<dbReference type="GO" id="GO:0046872">
    <property type="term" value="F:metal ion binding"/>
    <property type="evidence" value="ECO:0007669"/>
    <property type="project" value="UniProtKB-KW"/>
</dbReference>
<keyword evidence="2" id="KW-0479">Metal-binding</keyword>
<dbReference type="STRING" id="118062.MCBB_0035"/>
<evidence type="ECO:0000256" key="3">
    <source>
        <dbReference type="ARBA" id="ARBA00023004"/>
    </source>
</evidence>
<dbReference type="Gene3D" id="3.30.70.20">
    <property type="match status" value="1"/>
</dbReference>
<dbReference type="PROSITE" id="PS00198">
    <property type="entry name" value="4FE4S_FER_1"/>
    <property type="match status" value="2"/>
</dbReference>
<feature type="domain" description="4Fe-4S ferredoxin-type" evidence="5">
    <location>
        <begin position="217"/>
        <end position="244"/>
    </location>
</feature>
<dbReference type="InterPro" id="IPR017896">
    <property type="entry name" value="4Fe4S_Fe-S-bd"/>
</dbReference>
<proteinExistence type="predicted"/>
<sequence length="368" mass="40478">MASKVYFTDFRSRTPEDSKVNKIRRLFEAAGFAEMLREDDITGVKLHFGEEGNDSYINPVFVRQVVDKIAETGAKPFLTDTNTLYYGSRHDSVGHTKTAVLHGFDFAVAGAPLIIADGLRGGNWRHVEVELKHFKRVKIAGDIEDSDSMMVLSHFKGHGMSGFGGAIKNLAMGCAAAPGKIEQHECAKPLINELCTGCGTCIQLCPVDAMILEDQMAIIDYGGCIGCNNCVDNCPEMAIDLPWDEMETFMERMVEYAYGAVKNKKGKVGYINFLMNITPDCDCLPWSDRPIVPDIGILASSDPVALDAASYDLVNQENGFENSHLHKNHQHGGDKFQGVWDEVDGRVQIQYGEAVGLGTADYELIKLP</sequence>
<evidence type="ECO:0000256" key="4">
    <source>
        <dbReference type="ARBA" id="ARBA00023014"/>
    </source>
</evidence>
<dbReference type="Pfam" id="PF04015">
    <property type="entry name" value="DUF362"/>
    <property type="match status" value="1"/>
</dbReference>
<evidence type="ECO:0000256" key="2">
    <source>
        <dbReference type="ARBA" id="ARBA00022723"/>
    </source>
</evidence>
<keyword evidence="1" id="KW-0004">4Fe-4S</keyword>
<keyword evidence="3" id="KW-0408">Iron</keyword>
<dbReference type="OrthoDB" id="5583at2157"/>
<protein>
    <submittedName>
        <fullName evidence="6">Polyferredoxin protein VhuB</fullName>
    </submittedName>
</protein>
<organism evidence="6 7">
    <name type="scientific">Methanobacterium congolense</name>
    <dbReference type="NCBI Taxonomy" id="118062"/>
    <lineage>
        <taxon>Archaea</taxon>
        <taxon>Methanobacteriati</taxon>
        <taxon>Methanobacteriota</taxon>
        <taxon>Methanomada group</taxon>
        <taxon>Methanobacteria</taxon>
        <taxon>Methanobacteriales</taxon>
        <taxon>Methanobacteriaceae</taxon>
        <taxon>Methanobacterium</taxon>
    </lineage>
</organism>
<dbReference type="GeneID" id="30410900"/>
<keyword evidence="7" id="KW-1185">Reference proteome</keyword>
<dbReference type="EMBL" id="LT607756">
    <property type="protein sequence ID" value="SCG84624.1"/>
    <property type="molecule type" value="Genomic_DNA"/>
</dbReference>
<evidence type="ECO:0000313" key="7">
    <source>
        <dbReference type="Proteomes" id="UP000094707"/>
    </source>
</evidence>
<dbReference type="InterPro" id="IPR007160">
    <property type="entry name" value="DUF362"/>
</dbReference>
<accession>A0A1D3KZ15</accession>
<dbReference type="PROSITE" id="PS51379">
    <property type="entry name" value="4FE4S_FER_2"/>
    <property type="match status" value="2"/>
</dbReference>
<dbReference type="GO" id="GO:0016491">
    <property type="term" value="F:oxidoreductase activity"/>
    <property type="evidence" value="ECO:0007669"/>
    <property type="project" value="UniProtKB-ARBA"/>
</dbReference>
<dbReference type="KEGG" id="mcub:MCBB_0035"/>
<evidence type="ECO:0000259" key="5">
    <source>
        <dbReference type="PROSITE" id="PS51379"/>
    </source>
</evidence>
<name>A0A1D3KZ15_9EURY</name>
<dbReference type="PANTHER" id="PTHR24960:SF83">
    <property type="entry name" value="4FE-4S FERREDOXIN-TYPE DOMAIN-CONTAINING PROTEIN"/>
    <property type="match status" value="1"/>
</dbReference>
<dbReference type="RefSeq" id="WP_071905710.1">
    <property type="nucleotide sequence ID" value="NZ_LT607756.1"/>
</dbReference>
<feature type="domain" description="4Fe-4S ferredoxin-type" evidence="5">
    <location>
        <begin position="187"/>
        <end position="215"/>
    </location>
</feature>
<dbReference type="InterPro" id="IPR050157">
    <property type="entry name" value="PSI_iron-sulfur_center"/>
</dbReference>